<proteinExistence type="predicted"/>
<dbReference type="Proteomes" id="UP000268310">
    <property type="component" value="Chromosome"/>
</dbReference>
<dbReference type="InterPro" id="IPR002930">
    <property type="entry name" value="GCV_H"/>
</dbReference>
<dbReference type="CDD" id="cd06848">
    <property type="entry name" value="GCS_H"/>
    <property type="match status" value="1"/>
</dbReference>
<sequence>MKKECLKKTNNLWVLHNGKEYVVGLTNKAQDDLGTISFVSAPKVGQTYNKGDTLIELEAEKATSELDSPLTGTVSSVNEKIAENVDVLNDEDEFNAWILSLKDVEQSEFEAL</sequence>
<dbReference type="KEGG" id="too:C7K38_03670"/>
<dbReference type="InterPro" id="IPR000089">
    <property type="entry name" value="Biotin_lipoyl"/>
</dbReference>
<dbReference type="AlphaFoldDB" id="A0AA37XL76"/>
<dbReference type="GO" id="GO:0009249">
    <property type="term" value="P:protein lipoylation"/>
    <property type="evidence" value="ECO:0007669"/>
    <property type="project" value="TreeGrafter"/>
</dbReference>
<dbReference type="EMBL" id="CP027783">
    <property type="protein sequence ID" value="AYW47550.1"/>
    <property type="molecule type" value="Genomic_DNA"/>
</dbReference>
<dbReference type="Proteomes" id="UP001157039">
    <property type="component" value="Unassembled WGS sequence"/>
</dbReference>
<keyword evidence="5" id="KW-1185">Reference proteome</keyword>
<evidence type="ECO:0000259" key="2">
    <source>
        <dbReference type="PROSITE" id="PS50968"/>
    </source>
</evidence>
<keyword evidence="1" id="KW-0450">Lipoyl</keyword>
<feature type="domain" description="Lipoyl-binding" evidence="2">
    <location>
        <begin position="20"/>
        <end position="102"/>
    </location>
</feature>
<dbReference type="Pfam" id="PF01597">
    <property type="entry name" value="GCV_H"/>
    <property type="match status" value="1"/>
</dbReference>
<reference evidence="3" key="3">
    <citation type="submission" date="2018-03" db="EMBL/GenBank/DDBJ databases">
        <authorList>
            <person name="Jeon C.O."/>
        </authorList>
    </citation>
    <scope>NUCLEOTIDE SEQUENCE</scope>
    <source>
        <strain evidence="3">JCM 31126</strain>
    </source>
</reference>
<accession>A0AA37XL76</accession>
<dbReference type="InterPro" id="IPR033753">
    <property type="entry name" value="GCV_H/Fam206"/>
</dbReference>
<dbReference type="RefSeq" id="WP_123934768.1">
    <property type="nucleotide sequence ID" value="NZ_BSUW01000001.1"/>
</dbReference>
<dbReference type="InterPro" id="IPR011053">
    <property type="entry name" value="Single_hybrid_motif"/>
</dbReference>
<dbReference type="SUPFAM" id="SSF51230">
    <property type="entry name" value="Single hybrid motif"/>
    <property type="match status" value="1"/>
</dbReference>
<gene>
    <name evidence="4" type="primary">gcvH</name>
    <name evidence="3" type="ORF">C7K38_03670</name>
    <name evidence="4" type="ORF">GCM10025885_19060</name>
</gene>
<reference evidence="4" key="4">
    <citation type="submission" date="2023-02" db="EMBL/GenBank/DDBJ databases">
        <authorList>
            <person name="Sun Q."/>
            <person name="Mori K."/>
        </authorList>
    </citation>
    <scope>NUCLEOTIDE SEQUENCE</scope>
    <source>
        <strain evidence="4">NBRC 114545</strain>
    </source>
</reference>
<dbReference type="PANTHER" id="PTHR11715:SF3">
    <property type="entry name" value="GLYCINE CLEAVAGE SYSTEM H PROTEIN-RELATED"/>
    <property type="match status" value="1"/>
</dbReference>
<reference evidence="3 5" key="1">
    <citation type="journal article" date="2012" name="Int. J. Syst. Evol. Microbiol.">
        <title>Characterization of Tetragenococcus strains from sugar thick juice reveals a novel species, Tetragenococcus osmophilus sp. nov., and divides Tetragenococcus halophilus into two subspecies, T. halophilus subsp. halophilus subsp. nov. and T. halophilus subsp. flandriensis subsp. nov.</title>
        <authorList>
            <person name="Juste A."/>
            <person name="Van Trappen S."/>
            <person name="Verreth C."/>
            <person name="Cleenwerck I."/>
            <person name="De Vos P."/>
            <person name="Lievens B."/>
            <person name="Willems K.A."/>
        </authorList>
    </citation>
    <scope>NUCLEOTIDE SEQUENCE [LARGE SCALE GENOMIC DNA]</scope>
    <source>
        <strain evidence="3 5">JCM 31126</strain>
    </source>
</reference>
<reference evidence="4 6" key="2">
    <citation type="journal article" date="2014" name="Int. J. Syst. Evol. Microbiol.">
        <title>Complete genome sequence of Corynebacterium casei LMG S-19264T (=DSM 44701T), isolated from a smear-ripened cheese.</title>
        <authorList>
            <consortium name="US DOE Joint Genome Institute (JGI-PGF)"/>
            <person name="Walter F."/>
            <person name="Albersmeier A."/>
            <person name="Kalinowski J."/>
            <person name="Ruckert C."/>
        </authorList>
    </citation>
    <scope>NUCLEOTIDE SEQUENCE [LARGE SCALE GENOMIC DNA]</scope>
    <source>
        <strain evidence="4 6">NBRC 114545</strain>
    </source>
</reference>
<dbReference type="GO" id="GO:0005737">
    <property type="term" value="C:cytoplasm"/>
    <property type="evidence" value="ECO:0007669"/>
    <property type="project" value="TreeGrafter"/>
</dbReference>
<dbReference type="PROSITE" id="PS50968">
    <property type="entry name" value="BIOTINYL_LIPOYL"/>
    <property type="match status" value="1"/>
</dbReference>
<protein>
    <submittedName>
        <fullName evidence="4">Glycine cleavage system protein H</fullName>
    </submittedName>
</protein>
<evidence type="ECO:0000313" key="5">
    <source>
        <dbReference type="Proteomes" id="UP000268310"/>
    </source>
</evidence>
<dbReference type="EMBL" id="BSUW01000001">
    <property type="protein sequence ID" value="GMA72857.1"/>
    <property type="molecule type" value="Genomic_DNA"/>
</dbReference>
<name>A0AA37XL76_9ENTE</name>
<evidence type="ECO:0000313" key="6">
    <source>
        <dbReference type="Proteomes" id="UP001157039"/>
    </source>
</evidence>
<dbReference type="GO" id="GO:0005960">
    <property type="term" value="C:glycine cleavage complex"/>
    <property type="evidence" value="ECO:0007669"/>
    <property type="project" value="InterPro"/>
</dbReference>
<organism evidence="4 6">
    <name type="scientific">Tetragenococcus osmophilus</name>
    <dbReference type="NCBI Taxonomy" id="526944"/>
    <lineage>
        <taxon>Bacteria</taxon>
        <taxon>Bacillati</taxon>
        <taxon>Bacillota</taxon>
        <taxon>Bacilli</taxon>
        <taxon>Lactobacillales</taxon>
        <taxon>Enterococcaceae</taxon>
        <taxon>Tetragenococcus</taxon>
    </lineage>
</organism>
<dbReference type="PANTHER" id="PTHR11715">
    <property type="entry name" value="GLYCINE CLEAVAGE SYSTEM H PROTEIN"/>
    <property type="match status" value="1"/>
</dbReference>
<dbReference type="Gene3D" id="2.40.50.100">
    <property type="match status" value="1"/>
</dbReference>
<evidence type="ECO:0000313" key="3">
    <source>
        <dbReference type="EMBL" id="AYW47550.1"/>
    </source>
</evidence>
<evidence type="ECO:0000256" key="1">
    <source>
        <dbReference type="ARBA" id="ARBA00022823"/>
    </source>
</evidence>
<dbReference type="GO" id="GO:0019464">
    <property type="term" value="P:glycine decarboxylation via glycine cleavage system"/>
    <property type="evidence" value="ECO:0007669"/>
    <property type="project" value="InterPro"/>
</dbReference>
<evidence type="ECO:0000313" key="4">
    <source>
        <dbReference type="EMBL" id="GMA72857.1"/>
    </source>
</evidence>